<reference evidence="2 3" key="1">
    <citation type="journal article" date="2021" name="Nat. Plants">
        <title>The Taxus genome provides insights into paclitaxel biosynthesis.</title>
        <authorList>
            <person name="Xiong X."/>
            <person name="Gou J."/>
            <person name="Liao Q."/>
            <person name="Li Y."/>
            <person name="Zhou Q."/>
            <person name="Bi G."/>
            <person name="Li C."/>
            <person name="Du R."/>
            <person name="Wang X."/>
            <person name="Sun T."/>
            <person name="Guo L."/>
            <person name="Liang H."/>
            <person name="Lu P."/>
            <person name="Wu Y."/>
            <person name="Zhang Z."/>
            <person name="Ro D.K."/>
            <person name="Shang Y."/>
            <person name="Huang S."/>
            <person name="Yan J."/>
        </authorList>
    </citation>
    <scope>NUCLEOTIDE SEQUENCE [LARGE SCALE GENOMIC DNA]</scope>
    <source>
        <strain evidence="2">Ta-2019</strain>
    </source>
</reference>
<feature type="compositionally biased region" description="Basic and acidic residues" evidence="1">
    <location>
        <begin position="1"/>
        <end position="12"/>
    </location>
</feature>
<dbReference type="AlphaFoldDB" id="A0AA38L035"/>
<dbReference type="Proteomes" id="UP000824469">
    <property type="component" value="Unassembled WGS sequence"/>
</dbReference>
<comment type="caution">
    <text evidence="2">The sequence shown here is derived from an EMBL/GenBank/DDBJ whole genome shotgun (WGS) entry which is preliminary data.</text>
</comment>
<organism evidence="2 3">
    <name type="scientific">Taxus chinensis</name>
    <name type="common">Chinese yew</name>
    <name type="synonym">Taxus wallichiana var. chinensis</name>
    <dbReference type="NCBI Taxonomy" id="29808"/>
    <lineage>
        <taxon>Eukaryota</taxon>
        <taxon>Viridiplantae</taxon>
        <taxon>Streptophyta</taxon>
        <taxon>Embryophyta</taxon>
        <taxon>Tracheophyta</taxon>
        <taxon>Spermatophyta</taxon>
        <taxon>Pinopsida</taxon>
        <taxon>Pinidae</taxon>
        <taxon>Conifers II</taxon>
        <taxon>Cupressales</taxon>
        <taxon>Taxaceae</taxon>
        <taxon>Taxus</taxon>
    </lineage>
</organism>
<keyword evidence="3" id="KW-1185">Reference proteome</keyword>
<dbReference type="EMBL" id="JAHRHJ020000007">
    <property type="protein sequence ID" value="KAH9307372.1"/>
    <property type="molecule type" value="Genomic_DNA"/>
</dbReference>
<sequence length="213" mass="23517">NEHSIRYARNEQRSQGMYPPIGSLQTQPEVSFQGNTSMPLHIGNALGETWQGSDQFIAGYHMPIQHHDIQQTPLRKNIVTSPNEVISMLVEKVRGLELAQVNHHSQLMQVGNSNPSQIDLLTGIGTLGVTPQYSQQTQTRTIISNTILAPPGLVQNNPFVDNTPSYLNMYSKSPQGDMFSSPGMIPQTQGFPYAPANAYTTPYQQPIPPPLPQ</sequence>
<feature type="non-terminal residue" evidence="2">
    <location>
        <position position="1"/>
    </location>
</feature>
<feature type="region of interest" description="Disordered" evidence="1">
    <location>
        <begin position="1"/>
        <end position="28"/>
    </location>
</feature>
<evidence type="ECO:0000256" key="1">
    <source>
        <dbReference type="SAM" id="MobiDB-lite"/>
    </source>
</evidence>
<proteinExistence type="predicted"/>
<accession>A0AA38L035</accession>
<evidence type="ECO:0000313" key="3">
    <source>
        <dbReference type="Proteomes" id="UP000824469"/>
    </source>
</evidence>
<gene>
    <name evidence="2" type="ORF">KI387_035283</name>
</gene>
<protein>
    <submittedName>
        <fullName evidence="2">Uncharacterized protein</fullName>
    </submittedName>
</protein>
<name>A0AA38L035_TAXCH</name>
<evidence type="ECO:0000313" key="2">
    <source>
        <dbReference type="EMBL" id="KAH9307372.1"/>
    </source>
</evidence>